<evidence type="ECO:0000313" key="1">
    <source>
        <dbReference type="EMBL" id="PZE20500.1"/>
    </source>
</evidence>
<comment type="caution">
    <text evidence="1">The sequence shown here is derived from an EMBL/GenBank/DDBJ whole genome shotgun (WGS) entry which is preliminary data.</text>
</comment>
<name>A0A2W1NA05_PAEXE</name>
<proteinExistence type="predicted"/>
<keyword evidence="2" id="KW-1185">Reference proteome</keyword>
<protein>
    <submittedName>
        <fullName evidence="1">Uncharacterized protein</fullName>
    </submittedName>
</protein>
<reference evidence="1" key="1">
    <citation type="submission" date="2018-06" db="EMBL/GenBank/DDBJ databases">
        <title>Paenibacillus xerothermodurans sp. nov. an extremely dry heat resistant spore forming bacterium isolated from the soil of Cape Canaveral, Florida.</title>
        <authorList>
            <person name="Seuylemezian A."/>
            <person name="Kaur N."/>
            <person name="Patil P."/>
            <person name="Patil P."/>
            <person name="Mayilraj S."/>
            <person name="Vaishampayan P."/>
        </authorList>
    </citation>
    <scope>NUCLEOTIDE SEQUENCE [LARGE SCALE GENOMIC DNA]</scope>
    <source>
        <strain evidence="1">ATCC 27380</strain>
    </source>
</reference>
<dbReference type="RefSeq" id="WP_089200253.1">
    <property type="nucleotide sequence ID" value="NZ_NHRJ02000006.1"/>
</dbReference>
<gene>
    <name evidence="1" type="ORF">CBW46_012040</name>
</gene>
<dbReference type="EMBL" id="NHRJ02000006">
    <property type="protein sequence ID" value="PZE20500.1"/>
    <property type="molecule type" value="Genomic_DNA"/>
</dbReference>
<dbReference type="Proteomes" id="UP000214746">
    <property type="component" value="Unassembled WGS sequence"/>
</dbReference>
<sequence>MLVMVYFNAIKEHFTKEWSDYKEYRITHIVCLNALSIAGAQVFSACVAEDKKHIDYSRIVKYVKKLKKLDWSSCGALRYIRGTSGSKTLASELLIQMIPE</sequence>
<evidence type="ECO:0000313" key="2">
    <source>
        <dbReference type="Proteomes" id="UP000214746"/>
    </source>
</evidence>
<dbReference type="AlphaFoldDB" id="A0A2W1NA05"/>
<dbReference type="OrthoDB" id="9789139at2"/>
<organism evidence="1 2">
    <name type="scientific">Paenibacillus xerothermodurans</name>
    <dbReference type="NCBI Taxonomy" id="1977292"/>
    <lineage>
        <taxon>Bacteria</taxon>
        <taxon>Bacillati</taxon>
        <taxon>Bacillota</taxon>
        <taxon>Bacilli</taxon>
        <taxon>Bacillales</taxon>
        <taxon>Paenibacillaceae</taxon>
        <taxon>Paenibacillus</taxon>
    </lineage>
</organism>
<accession>A0A2W1NA05</accession>